<name>A0ABT6FBB2_9BACT</name>
<comment type="caution">
    <text evidence="6">The sequence shown here is derived from an EMBL/GenBank/DDBJ whole genome shotgun (WGS) entry which is preliminary data.</text>
</comment>
<feature type="region of interest" description="Disordered" evidence="4">
    <location>
        <begin position="273"/>
        <end position="361"/>
    </location>
</feature>
<dbReference type="InterPro" id="IPR000780">
    <property type="entry name" value="CheR_MeTrfase"/>
</dbReference>
<sequence>MPDGRHVLDAILNERLGLDQASIGSGLVPRATRARMRATGLVEPAAYAELVARSEAELQALIDEVVVPESWFFRDVLPFAFLHGLAREGWTARPAREPLRVLSLPCAGGEEPFSIAVTLDEAGLGPGRSCIDAVDVSARRLEHARLGLYSLNALRGVGPDRVARWFRIRGENFEILQPVRDRVQFHLGNVLDAALLADVPKYDVIFCRNLLIYLARDARARAEANLERLLAPDGVVVIGHADTLGASAAGRAFVLAAARGAFAYRRRKPGEIPPPPLELALPAPPPSRPAAWPRQRSRASPAGRRPAPSRRRPAPRPSRLRIRGPCSNRRWSTRTRGGTAKRWPAASARPVARGLRRRSTP</sequence>
<dbReference type="Gene3D" id="3.40.50.150">
    <property type="entry name" value="Vaccinia Virus protein VP39"/>
    <property type="match status" value="1"/>
</dbReference>
<accession>A0ABT6FBB2</accession>
<feature type="compositionally biased region" description="Low complexity" evidence="4">
    <location>
        <begin position="289"/>
        <end position="306"/>
    </location>
</feature>
<dbReference type="SMART" id="SM00138">
    <property type="entry name" value="MeTrc"/>
    <property type="match status" value="1"/>
</dbReference>
<dbReference type="PROSITE" id="PS50123">
    <property type="entry name" value="CHER"/>
    <property type="match status" value="1"/>
</dbReference>
<feature type="domain" description="CheR-type methyltransferase" evidence="5">
    <location>
        <begin position="11"/>
        <end position="269"/>
    </location>
</feature>
<evidence type="ECO:0000256" key="3">
    <source>
        <dbReference type="ARBA" id="ARBA00022691"/>
    </source>
</evidence>
<feature type="compositionally biased region" description="Basic residues" evidence="4">
    <location>
        <begin position="307"/>
        <end position="322"/>
    </location>
</feature>
<keyword evidence="2" id="KW-0808">Transferase</keyword>
<dbReference type="SUPFAM" id="SSF53335">
    <property type="entry name" value="S-adenosyl-L-methionine-dependent methyltransferases"/>
    <property type="match status" value="1"/>
</dbReference>
<dbReference type="PANTHER" id="PTHR24422:SF19">
    <property type="entry name" value="CHEMOTAXIS PROTEIN METHYLTRANSFERASE"/>
    <property type="match status" value="1"/>
</dbReference>
<organism evidence="6 7">
    <name type="scientific">Paludisphaera mucosa</name>
    <dbReference type="NCBI Taxonomy" id="3030827"/>
    <lineage>
        <taxon>Bacteria</taxon>
        <taxon>Pseudomonadati</taxon>
        <taxon>Planctomycetota</taxon>
        <taxon>Planctomycetia</taxon>
        <taxon>Isosphaerales</taxon>
        <taxon>Isosphaeraceae</taxon>
        <taxon>Paludisphaera</taxon>
    </lineage>
</organism>
<dbReference type="Proteomes" id="UP001216907">
    <property type="component" value="Unassembled WGS sequence"/>
</dbReference>
<gene>
    <name evidence="6" type="ORF">PZE19_13935</name>
</gene>
<evidence type="ECO:0000256" key="2">
    <source>
        <dbReference type="ARBA" id="ARBA00022679"/>
    </source>
</evidence>
<protein>
    <submittedName>
        <fullName evidence="6">Protein-glutamate O-methyltransferase CheR</fullName>
    </submittedName>
</protein>
<reference evidence="6 7" key="1">
    <citation type="submission" date="2023-03" db="EMBL/GenBank/DDBJ databases">
        <title>Paludisphaera mucosa sp. nov. a novel planctomycete from northern fen.</title>
        <authorList>
            <person name="Ivanova A."/>
        </authorList>
    </citation>
    <scope>NUCLEOTIDE SEQUENCE [LARGE SCALE GENOMIC DNA]</scope>
    <source>
        <strain evidence="6 7">Pla2</strain>
    </source>
</reference>
<keyword evidence="3" id="KW-0949">S-adenosyl-L-methionine</keyword>
<dbReference type="EMBL" id="JARRAG010000002">
    <property type="protein sequence ID" value="MDG3004882.1"/>
    <property type="molecule type" value="Genomic_DNA"/>
</dbReference>
<dbReference type="RefSeq" id="WP_277861233.1">
    <property type="nucleotide sequence ID" value="NZ_JARRAG010000002.1"/>
</dbReference>
<keyword evidence="7" id="KW-1185">Reference proteome</keyword>
<dbReference type="PRINTS" id="PR00996">
    <property type="entry name" value="CHERMTFRASE"/>
</dbReference>
<dbReference type="Pfam" id="PF01739">
    <property type="entry name" value="CheR"/>
    <property type="match status" value="1"/>
</dbReference>
<dbReference type="PANTHER" id="PTHR24422">
    <property type="entry name" value="CHEMOTAXIS PROTEIN METHYLTRANSFERASE"/>
    <property type="match status" value="1"/>
</dbReference>
<evidence type="ECO:0000313" key="7">
    <source>
        <dbReference type="Proteomes" id="UP001216907"/>
    </source>
</evidence>
<proteinExistence type="predicted"/>
<feature type="compositionally biased region" description="Pro residues" evidence="4">
    <location>
        <begin position="273"/>
        <end position="288"/>
    </location>
</feature>
<dbReference type="InterPro" id="IPR050903">
    <property type="entry name" value="Bact_Chemotaxis_MeTrfase"/>
</dbReference>
<evidence type="ECO:0000259" key="5">
    <source>
        <dbReference type="PROSITE" id="PS50123"/>
    </source>
</evidence>
<evidence type="ECO:0000313" key="6">
    <source>
        <dbReference type="EMBL" id="MDG3004882.1"/>
    </source>
</evidence>
<evidence type="ECO:0000256" key="1">
    <source>
        <dbReference type="ARBA" id="ARBA00022603"/>
    </source>
</evidence>
<keyword evidence="1" id="KW-0489">Methyltransferase</keyword>
<dbReference type="InterPro" id="IPR029063">
    <property type="entry name" value="SAM-dependent_MTases_sf"/>
</dbReference>
<evidence type="ECO:0000256" key="4">
    <source>
        <dbReference type="SAM" id="MobiDB-lite"/>
    </source>
</evidence>
<dbReference type="InterPro" id="IPR022642">
    <property type="entry name" value="CheR_C"/>
</dbReference>